<dbReference type="Gene3D" id="1.20.120.340">
    <property type="entry name" value="Flagellar protein FliS"/>
    <property type="match status" value="1"/>
</dbReference>
<dbReference type="AlphaFoldDB" id="A0A7V8GL98"/>
<keyword evidence="4 6" id="KW-1005">Bacterial flagellum biogenesis</keyword>
<dbReference type="CDD" id="cd16098">
    <property type="entry name" value="FliS"/>
    <property type="match status" value="1"/>
</dbReference>
<evidence type="ECO:0000256" key="1">
    <source>
        <dbReference type="ARBA" id="ARBA00004514"/>
    </source>
</evidence>
<evidence type="ECO:0000313" key="8">
    <source>
        <dbReference type="Proteomes" id="UP000462066"/>
    </source>
</evidence>
<keyword evidence="7" id="KW-0969">Cilium</keyword>
<evidence type="ECO:0000256" key="5">
    <source>
        <dbReference type="ARBA" id="ARBA00023186"/>
    </source>
</evidence>
<protein>
    <recommendedName>
        <fullName evidence="6">Flagellar secretion chaperone FliS</fullName>
    </recommendedName>
</protein>
<dbReference type="RefSeq" id="WP_162311647.1">
    <property type="nucleotide sequence ID" value="NZ_JACHGU010000006.1"/>
</dbReference>
<comment type="caution">
    <text evidence="7">The sequence shown here is derived from an EMBL/GenBank/DDBJ whole genome shotgun (WGS) entry which is preliminary data.</text>
</comment>
<accession>A0A7V8GL98</accession>
<comment type="subcellular location">
    <subcellularLocation>
        <location evidence="1 6">Cytoplasm</location>
        <location evidence="1 6">Cytosol</location>
    </subcellularLocation>
</comment>
<dbReference type="InterPro" id="IPR003713">
    <property type="entry name" value="FliS"/>
</dbReference>
<dbReference type="GO" id="GO:0044780">
    <property type="term" value="P:bacterial-type flagellum assembly"/>
    <property type="evidence" value="ECO:0007669"/>
    <property type="project" value="InterPro"/>
</dbReference>
<keyword evidence="8" id="KW-1185">Reference proteome</keyword>
<dbReference type="PIRSF" id="PIRSF039090">
    <property type="entry name" value="Flis"/>
    <property type="match status" value="1"/>
</dbReference>
<evidence type="ECO:0000256" key="2">
    <source>
        <dbReference type="ARBA" id="ARBA00008787"/>
    </source>
</evidence>
<evidence type="ECO:0000256" key="3">
    <source>
        <dbReference type="ARBA" id="ARBA00022490"/>
    </source>
</evidence>
<dbReference type="Proteomes" id="UP000462066">
    <property type="component" value="Unassembled WGS sequence"/>
</dbReference>
<keyword evidence="5" id="KW-0143">Chaperone</keyword>
<dbReference type="PANTHER" id="PTHR34773">
    <property type="entry name" value="FLAGELLAR SECRETION CHAPERONE FLIS"/>
    <property type="match status" value="1"/>
</dbReference>
<evidence type="ECO:0000256" key="4">
    <source>
        <dbReference type="ARBA" id="ARBA00022795"/>
    </source>
</evidence>
<comment type="similarity">
    <text evidence="2 6">Belongs to the FliS family.</text>
</comment>
<dbReference type="NCBIfam" id="TIGR00208">
    <property type="entry name" value="fliS"/>
    <property type="match status" value="1"/>
</dbReference>
<organism evidence="7 8">
    <name type="scientific">Pseudoxanthomonas broegbernensis</name>
    <dbReference type="NCBI Taxonomy" id="83619"/>
    <lineage>
        <taxon>Bacteria</taxon>
        <taxon>Pseudomonadati</taxon>
        <taxon>Pseudomonadota</taxon>
        <taxon>Gammaproteobacteria</taxon>
        <taxon>Lysobacterales</taxon>
        <taxon>Lysobacteraceae</taxon>
        <taxon>Pseudoxanthomonas</taxon>
    </lineage>
</organism>
<dbReference type="InterPro" id="IPR036584">
    <property type="entry name" value="FliS_sf"/>
</dbReference>
<dbReference type="EMBL" id="MWIP01000012">
    <property type="protein sequence ID" value="KAF1685635.1"/>
    <property type="molecule type" value="Genomic_DNA"/>
</dbReference>
<dbReference type="GO" id="GO:0005829">
    <property type="term" value="C:cytosol"/>
    <property type="evidence" value="ECO:0007669"/>
    <property type="project" value="UniProtKB-SubCell"/>
</dbReference>
<keyword evidence="3 6" id="KW-0963">Cytoplasm</keyword>
<sequence>MLGSSRRYAEQYRKLEVSGNVMDADPHRLVALLLSGACERIRLAKACLDQGDLARKGKAIGEACAIVGHLNGSLDHEAGGELAGNLSSLYDYLVQRLTEANLHNDHAALDEALGLLGEIDAAWNAIPAEQRQAAPAVLETAR</sequence>
<dbReference type="Pfam" id="PF02561">
    <property type="entry name" value="FliS"/>
    <property type="match status" value="1"/>
</dbReference>
<name>A0A7V8GL98_9GAMM</name>
<dbReference type="SUPFAM" id="SSF101116">
    <property type="entry name" value="Flagellar export chaperone FliS"/>
    <property type="match status" value="1"/>
</dbReference>
<evidence type="ECO:0000256" key="6">
    <source>
        <dbReference type="PIRNR" id="PIRNR039090"/>
    </source>
</evidence>
<proteinExistence type="inferred from homology"/>
<evidence type="ECO:0000313" key="7">
    <source>
        <dbReference type="EMBL" id="KAF1685635.1"/>
    </source>
</evidence>
<reference evidence="7 8" key="1">
    <citation type="submission" date="2017-10" db="EMBL/GenBank/DDBJ databases">
        <title>Whole genome sequencing of Pseudoxanthomonas broegbernensis DSM 12573(T).</title>
        <authorList>
            <person name="Kumar S."/>
            <person name="Bansal K."/>
            <person name="Kaur A."/>
            <person name="Patil P."/>
            <person name="Sharma S."/>
            <person name="Patil P.B."/>
        </authorList>
    </citation>
    <scope>NUCLEOTIDE SEQUENCE [LARGE SCALE GENOMIC DNA]</scope>
    <source>
        <strain evidence="7 8">DSM 12573</strain>
    </source>
</reference>
<keyword evidence="7" id="KW-0966">Cell projection</keyword>
<dbReference type="GO" id="GO:0071973">
    <property type="term" value="P:bacterial-type flagellum-dependent cell motility"/>
    <property type="evidence" value="ECO:0007669"/>
    <property type="project" value="TreeGrafter"/>
</dbReference>
<dbReference type="PANTHER" id="PTHR34773:SF1">
    <property type="entry name" value="FLAGELLAR SECRETION CHAPERONE FLIS"/>
    <property type="match status" value="1"/>
</dbReference>
<gene>
    <name evidence="7" type="primary">fliS</name>
    <name evidence="7" type="ORF">B1992_11530</name>
</gene>
<keyword evidence="7" id="KW-0282">Flagellum</keyword>